<keyword evidence="4" id="KW-0862">Zinc</keyword>
<dbReference type="InterPro" id="IPR053138">
    <property type="entry name" value="N-alpha-Ac-DABA_deacetylase"/>
</dbReference>
<evidence type="ECO:0000313" key="6">
    <source>
        <dbReference type="EMBL" id="ADP78000.1"/>
    </source>
</evidence>
<keyword evidence="2" id="KW-0479">Metal-binding</keyword>
<evidence type="ECO:0000256" key="3">
    <source>
        <dbReference type="ARBA" id="ARBA00022801"/>
    </source>
</evidence>
<organism evidence="6 7">
    <name type="scientific">Methanothermus fervidus (strain ATCC 43054 / DSM 2088 / JCM 10308 / V24 S)</name>
    <dbReference type="NCBI Taxonomy" id="523846"/>
    <lineage>
        <taxon>Archaea</taxon>
        <taxon>Methanobacteriati</taxon>
        <taxon>Methanobacteriota</taxon>
        <taxon>Methanomada group</taxon>
        <taxon>Methanobacteria</taxon>
        <taxon>Methanobacteriales</taxon>
        <taxon>Methanothermaceae</taxon>
        <taxon>Methanothermus</taxon>
    </lineage>
</organism>
<evidence type="ECO:0000256" key="1">
    <source>
        <dbReference type="ARBA" id="ARBA00001947"/>
    </source>
</evidence>
<evidence type="ECO:0000256" key="2">
    <source>
        <dbReference type="ARBA" id="ARBA00022723"/>
    </source>
</evidence>
<dbReference type="STRING" id="523846.Mfer_1214"/>
<sequence>MTPKIHIICKDSGGDITRNPYINKFLKNEKLVYYAKKGTPVVKLGSGSPKVMVTAGVHGDELPPQLAAVRLIEFLKNCKLDGTVYVIPFVAPKSTMENVRNLRGKDLNRLSHCEGTITNHVLNFALSHADALADFHSTEIGGNPGEESVFCSKNPCMDSFILGSFIAQKISAKLICHEKAGEKYRGALEDECNLRYLPAVTCEVVSKKGKADEKSIRRSFLQMIIVLSYFNIIKEDLVAII</sequence>
<dbReference type="GO" id="GO:0016788">
    <property type="term" value="F:hydrolase activity, acting on ester bonds"/>
    <property type="evidence" value="ECO:0007669"/>
    <property type="project" value="InterPro"/>
</dbReference>
<dbReference type="PANTHER" id="PTHR37326">
    <property type="entry name" value="BLL3975 PROTEIN"/>
    <property type="match status" value="1"/>
</dbReference>
<dbReference type="Proteomes" id="UP000002315">
    <property type="component" value="Chromosome"/>
</dbReference>
<keyword evidence="3" id="KW-0378">Hydrolase</keyword>
<protein>
    <submittedName>
        <fullName evidence="6">Succinylglutamate desuccinylase/aspartoacylase</fullName>
    </submittedName>
</protein>
<keyword evidence="7" id="KW-1185">Reference proteome</keyword>
<dbReference type="Pfam" id="PF24827">
    <property type="entry name" value="AstE_AspA_cat"/>
    <property type="match status" value="1"/>
</dbReference>
<dbReference type="SUPFAM" id="SSF53187">
    <property type="entry name" value="Zn-dependent exopeptidases"/>
    <property type="match status" value="1"/>
</dbReference>
<proteinExistence type="predicted"/>
<reference evidence="6 7" key="1">
    <citation type="journal article" date="2010" name="Stand. Genomic Sci.">
        <title>Complete genome sequence of Methanothermus fervidus type strain (V24S).</title>
        <authorList>
            <person name="Anderson I."/>
            <person name="Djao O.D."/>
            <person name="Misra M."/>
            <person name="Chertkov O."/>
            <person name="Nolan M."/>
            <person name="Lucas S."/>
            <person name="Lapidus A."/>
            <person name="Del Rio T.G."/>
            <person name="Tice H."/>
            <person name="Cheng J.F."/>
            <person name="Tapia R."/>
            <person name="Han C."/>
            <person name="Goodwin L."/>
            <person name="Pitluck S."/>
            <person name="Liolios K."/>
            <person name="Ivanova N."/>
            <person name="Mavromatis K."/>
            <person name="Mikhailova N."/>
            <person name="Pati A."/>
            <person name="Brambilla E."/>
            <person name="Chen A."/>
            <person name="Palaniappan K."/>
            <person name="Land M."/>
            <person name="Hauser L."/>
            <person name="Chang Y.J."/>
            <person name="Jeffries C.D."/>
            <person name="Sikorski J."/>
            <person name="Spring S."/>
            <person name="Rohde M."/>
            <person name="Eichinger K."/>
            <person name="Huber H."/>
            <person name="Wirth R."/>
            <person name="Goker M."/>
            <person name="Detter J.C."/>
            <person name="Woyke T."/>
            <person name="Bristow J."/>
            <person name="Eisen J.A."/>
            <person name="Markowitz V."/>
            <person name="Hugenholtz P."/>
            <person name="Klenk H.P."/>
            <person name="Kyrpides N.C."/>
        </authorList>
    </citation>
    <scope>NUCLEOTIDE SEQUENCE [LARGE SCALE GENOMIC DNA]</scope>
    <source>
        <strain evidence="7">ATCC 43054 / DSM 2088 / JCM 10308 / V24 S</strain>
    </source>
</reference>
<dbReference type="EMBL" id="CP002278">
    <property type="protein sequence ID" value="ADP78000.1"/>
    <property type="molecule type" value="Genomic_DNA"/>
</dbReference>
<comment type="cofactor">
    <cofactor evidence="1">
        <name>Zn(2+)</name>
        <dbReference type="ChEBI" id="CHEBI:29105"/>
    </cofactor>
</comment>
<dbReference type="Gene3D" id="3.40.630.10">
    <property type="entry name" value="Zn peptidases"/>
    <property type="match status" value="1"/>
</dbReference>
<dbReference type="KEGG" id="mfv:Mfer_1214"/>
<dbReference type="OrthoDB" id="69383at2157"/>
<accession>E3GWT1</accession>
<evidence type="ECO:0000256" key="4">
    <source>
        <dbReference type="ARBA" id="ARBA00022833"/>
    </source>
</evidence>
<name>E3GWT1_METFV</name>
<feature type="domain" description="Succinylglutamate desuccinylase/Aspartoacylase catalytic" evidence="5">
    <location>
        <begin position="49"/>
        <end position="110"/>
    </location>
</feature>
<dbReference type="HOGENOM" id="CLU_1159055_0_0_2"/>
<evidence type="ECO:0000259" key="5">
    <source>
        <dbReference type="Pfam" id="PF24827"/>
    </source>
</evidence>
<dbReference type="AlphaFoldDB" id="E3GWT1"/>
<dbReference type="GO" id="GO:0046872">
    <property type="term" value="F:metal ion binding"/>
    <property type="evidence" value="ECO:0007669"/>
    <property type="project" value="UniProtKB-KW"/>
</dbReference>
<evidence type="ECO:0000313" key="7">
    <source>
        <dbReference type="Proteomes" id="UP000002315"/>
    </source>
</evidence>
<dbReference type="PANTHER" id="PTHR37326:SF1">
    <property type="entry name" value="BLL3975 PROTEIN"/>
    <property type="match status" value="1"/>
</dbReference>
<gene>
    <name evidence="6" type="ordered locus">Mfer_1214</name>
</gene>
<dbReference type="InterPro" id="IPR055438">
    <property type="entry name" value="AstE_AspA_cat"/>
</dbReference>